<dbReference type="Gene3D" id="3.30.70.20">
    <property type="match status" value="2"/>
</dbReference>
<dbReference type="NCBIfam" id="TIGR02951">
    <property type="entry name" value="DMSO_dmsB"/>
    <property type="match status" value="1"/>
</dbReference>
<keyword evidence="4" id="KW-0479">Metal-binding</keyword>
<feature type="domain" description="4Fe-4S ferredoxin-type" evidence="9">
    <location>
        <begin position="4"/>
        <end position="34"/>
    </location>
</feature>
<keyword evidence="3" id="KW-0004">4Fe-4S</keyword>
<keyword evidence="8" id="KW-0411">Iron-sulfur</keyword>
<dbReference type="SUPFAM" id="SSF54862">
    <property type="entry name" value="4Fe-4S ferredoxins"/>
    <property type="match status" value="1"/>
</dbReference>
<feature type="domain" description="4Fe-4S ferredoxin-type" evidence="9">
    <location>
        <begin position="91"/>
        <end position="120"/>
    </location>
</feature>
<organism evidence="10 11">
    <name type="scientific">Mesobacillus zeae</name>
    <dbReference type="NCBI Taxonomy" id="1917180"/>
    <lineage>
        <taxon>Bacteria</taxon>
        <taxon>Bacillati</taxon>
        <taxon>Bacillota</taxon>
        <taxon>Bacilli</taxon>
        <taxon>Bacillales</taxon>
        <taxon>Bacillaceae</taxon>
        <taxon>Mesobacillus</taxon>
    </lineage>
</organism>
<keyword evidence="2" id="KW-0813">Transport</keyword>
<dbReference type="Pfam" id="PF13247">
    <property type="entry name" value="Fer4_11"/>
    <property type="match status" value="1"/>
</dbReference>
<evidence type="ECO:0000256" key="6">
    <source>
        <dbReference type="ARBA" id="ARBA00022982"/>
    </source>
</evidence>
<keyword evidence="11" id="KW-1185">Reference proteome</keyword>
<evidence type="ECO:0000256" key="1">
    <source>
        <dbReference type="ARBA" id="ARBA00001966"/>
    </source>
</evidence>
<evidence type="ECO:0000256" key="4">
    <source>
        <dbReference type="ARBA" id="ARBA00022723"/>
    </source>
</evidence>
<evidence type="ECO:0000313" key="10">
    <source>
        <dbReference type="EMBL" id="RID85543.1"/>
    </source>
</evidence>
<dbReference type="EMBL" id="QWVT01000015">
    <property type="protein sequence ID" value="RID85543.1"/>
    <property type="molecule type" value="Genomic_DNA"/>
</dbReference>
<dbReference type="GO" id="GO:0046872">
    <property type="term" value="F:metal ion binding"/>
    <property type="evidence" value="ECO:0007669"/>
    <property type="project" value="UniProtKB-KW"/>
</dbReference>
<dbReference type="Proteomes" id="UP000265816">
    <property type="component" value="Unassembled WGS sequence"/>
</dbReference>
<name>A0A398BD73_9BACI</name>
<dbReference type="PANTHER" id="PTHR43177">
    <property type="entry name" value="PROTEIN NRFC"/>
    <property type="match status" value="1"/>
</dbReference>
<dbReference type="Pfam" id="PF12797">
    <property type="entry name" value="Fer4_2"/>
    <property type="match status" value="1"/>
</dbReference>
<evidence type="ECO:0000256" key="7">
    <source>
        <dbReference type="ARBA" id="ARBA00023004"/>
    </source>
</evidence>
<keyword evidence="7" id="KW-0408">Iron</keyword>
<evidence type="ECO:0000256" key="3">
    <source>
        <dbReference type="ARBA" id="ARBA00022485"/>
    </source>
</evidence>
<evidence type="ECO:0000256" key="5">
    <source>
        <dbReference type="ARBA" id="ARBA00022737"/>
    </source>
</evidence>
<sequence length="191" mass="20941">MTQLGFYIDQSRCVGCKACSVACKDLNELDVGINFRRVYSIESGGYTRSGSGGIETNVAAYYFSISCNHCTAPACLPRCPTQSITKREEDGVVIVDQEKCIGSRFCVEACPYGAPQFDKKLFKMAKCDTCLDIRDNGGEPVCVSTCPQRAIELGPIDVLRKKFGKTSQVRGMPRPVTKPNLVITPHRNAKI</sequence>
<comment type="caution">
    <text evidence="10">The sequence shown here is derived from an EMBL/GenBank/DDBJ whole genome shotgun (WGS) entry which is preliminary data.</text>
</comment>
<accession>A0A398BD73</accession>
<evidence type="ECO:0000259" key="9">
    <source>
        <dbReference type="PROSITE" id="PS51379"/>
    </source>
</evidence>
<evidence type="ECO:0000256" key="8">
    <source>
        <dbReference type="ARBA" id="ARBA00023014"/>
    </source>
</evidence>
<dbReference type="GO" id="GO:0051539">
    <property type="term" value="F:4 iron, 4 sulfur cluster binding"/>
    <property type="evidence" value="ECO:0007669"/>
    <property type="project" value="UniProtKB-KW"/>
</dbReference>
<dbReference type="RefSeq" id="WP_119112396.1">
    <property type="nucleotide sequence ID" value="NZ_CBCSEO010000002.1"/>
</dbReference>
<keyword evidence="5" id="KW-0677">Repeat</keyword>
<dbReference type="PANTHER" id="PTHR43177:SF5">
    <property type="entry name" value="ANAEROBIC DIMETHYL SULFOXIDE REDUCTASE CHAIN B-RELATED"/>
    <property type="match status" value="1"/>
</dbReference>
<evidence type="ECO:0000313" key="11">
    <source>
        <dbReference type="Proteomes" id="UP000265816"/>
    </source>
</evidence>
<dbReference type="PROSITE" id="PS51379">
    <property type="entry name" value="4FE4S_FER_2"/>
    <property type="match status" value="2"/>
</dbReference>
<protein>
    <submittedName>
        <fullName evidence="10">Dimethylsulfoxide reductase subunit B</fullName>
    </submittedName>
</protein>
<reference evidence="10 11" key="1">
    <citation type="submission" date="2018-08" db="EMBL/GenBank/DDBJ databases">
        <title>Bacillus jemisoniae sp. nov., Bacillus chryseoplanitiae sp. nov., Bacillus resnikiae sp. nov., and Bacillus frankliniae sp. nov., isolated from Viking spacecraft and associated surfaces.</title>
        <authorList>
            <person name="Seuylemezian A."/>
            <person name="Vaishampayan P."/>
        </authorList>
    </citation>
    <scope>NUCLEOTIDE SEQUENCE [LARGE SCALE GENOMIC DNA]</scope>
    <source>
        <strain evidence="10 11">JJ-247</strain>
    </source>
</reference>
<dbReference type="AlphaFoldDB" id="A0A398BD73"/>
<dbReference type="OrthoDB" id="9779457at2"/>
<dbReference type="InterPro" id="IPR050954">
    <property type="entry name" value="ET_IronSulfur_Cluster-Binding"/>
</dbReference>
<keyword evidence="6" id="KW-0249">Electron transport</keyword>
<dbReference type="InterPro" id="IPR017896">
    <property type="entry name" value="4Fe4S_Fe-S-bd"/>
</dbReference>
<gene>
    <name evidence="10" type="primary">dmsB</name>
    <name evidence="10" type="ORF">D1970_08190</name>
</gene>
<dbReference type="InterPro" id="IPR014297">
    <property type="entry name" value="DMSO_DmsB"/>
</dbReference>
<proteinExistence type="predicted"/>
<evidence type="ECO:0000256" key="2">
    <source>
        <dbReference type="ARBA" id="ARBA00022448"/>
    </source>
</evidence>
<comment type="cofactor">
    <cofactor evidence="1">
        <name>[4Fe-4S] cluster</name>
        <dbReference type="ChEBI" id="CHEBI:49883"/>
    </cofactor>
</comment>
<dbReference type="CDD" id="cd16371">
    <property type="entry name" value="DMSOR_beta_like"/>
    <property type="match status" value="1"/>
</dbReference>